<protein>
    <recommendedName>
        <fullName evidence="3">EF-hand domain-containing protein</fullName>
    </recommendedName>
</protein>
<dbReference type="Gene3D" id="1.10.238.10">
    <property type="entry name" value="EF-hand"/>
    <property type="match status" value="1"/>
</dbReference>
<dbReference type="PROSITE" id="PS00018">
    <property type="entry name" value="EF_HAND_1"/>
    <property type="match status" value="1"/>
</dbReference>
<evidence type="ECO:0000259" key="3">
    <source>
        <dbReference type="PROSITE" id="PS50222"/>
    </source>
</evidence>
<comment type="caution">
    <text evidence="4">The sequence shown here is derived from an EMBL/GenBank/DDBJ whole genome shotgun (WGS) entry which is preliminary data.</text>
</comment>
<dbReference type="InterPro" id="IPR011992">
    <property type="entry name" value="EF-hand-dom_pair"/>
</dbReference>
<dbReference type="InterPro" id="IPR002048">
    <property type="entry name" value="EF_hand_dom"/>
</dbReference>
<name>A0A9D1MQS8_9PROT</name>
<proteinExistence type="predicted"/>
<dbReference type="AlphaFoldDB" id="A0A9D1MQS8"/>
<keyword evidence="2" id="KW-0812">Transmembrane</keyword>
<evidence type="ECO:0000313" key="4">
    <source>
        <dbReference type="EMBL" id="HIU65038.1"/>
    </source>
</evidence>
<feature type="domain" description="EF-hand" evidence="3">
    <location>
        <begin position="119"/>
        <end position="154"/>
    </location>
</feature>
<dbReference type="Proteomes" id="UP000824142">
    <property type="component" value="Unassembled WGS sequence"/>
</dbReference>
<organism evidence="4 5">
    <name type="scientific">Candidatus Enterousia avicola</name>
    <dbReference type="NCBI Taxonomy" id="2840787"/>
    <lineage>
        <taxon>Bacteria</taxon>
        <taxon>Pseudomonadati</taxon>
        <taxon>Pseudomonadota</taxon>
        <taxon>Alphaproteobacteria</taxon>
        <taxon>Candidatus Enterousia</taxon>
    </lineage>
</organism>
<dbReference type="PROSITE" id="PS50222">
    <property type="entry name" value="EF_HAND_2"/>
    <property type="match status" value="1"/>
</dbReference>
<gene>
    <name evidence="4" type="ORF">IAC63_00140</name>
</gene>
<keyword evidence="2" id="KW-1133">Transmembrane helix</keyword>
<accession>A0A9D1MQS8</accession>
<reference evidence="4" key="2">
    <citation type="journal article" date="2021" name="PeerJ">
        <title>Extensive microbial diversity within the chicken gut microbiome revealed by metagenomics and culture.</title>
        <authorList>
            <person name="Gilroy R."/>
            <person name="Ravi A."/>
            <person name="Getino M."/>
            <person name="Pursley I."/>
            <person name="Horton D.L."/>
            <person name="Alikhan N.F."/>
            <person name="Baker D."/>
            <person name="Gharbi K."/>
            <person name="Hall N."/>
            <person name="Watson M."/>
            <person name="Adriaenssens E.M."/>
            <person name="Foster-Nyarko E."/>
            <person name="Jarju S."/>
            <person name="Secka A."/>
            <person name="Antonio M."/>
            <person name="Oren A."/>
            <person name="Chaudhuri R.R."/>
            <person name="La Ragione R."/>
            <person name="Hildebrand F."/>
            <person name="Pallen M.J."/>
        </authorList>
    </citation>
    <scope>NUCLEOTIDE SEQUENCE</scope>
    <source>
        <strain evidence="4">CHK136-897</strain>
    </source>
</reference>
<evidence type="ECO:0000313" key="5">
    <source>
        <dbReference type="Proteomes" id="UP000824142"/>
    </source>
</evidence>
<feature type="transmembrane region" description="Helical" evidence="2">
    <location>
        <begin position="75"/>
        <end position="96"/>
    </location>
</feature>
<dbReference type="InterPro" id="IPR018247">
    <property type="entry name" value="EF_Hand_1_Ca_BS"/>
</dbReference>
<reference evidence="4" key="1">
    <citation type="submission" date="2020-10" db="EMBL/GenBank/DDBJ databases">
        <authorList>
            <person name="Gilroy R."/>
        </authorList>
    </citation>
    <scope>NUCLEOTIDE SEQUENCE</scope>
    <source>
        <strain evidence="4">CHK136-897</strain>
    </source>
</reference>
<evidence type="ECO:0000256" key="1">
    <source>
        <dbReference type="SAM" id="MobiDB-lite"/>
    </source>
</evidence>
<keyword evidence="2" id="KW-0472">Membrane</keyword>
<evidence type="ECO:0000256" key="2">
    <source>
        <dbReference type="SAM" id="Phobius"/>
    </source>
</evidence>
<feature type="region of interest" description="Disordered" evidence="1">
    <location>
        <begin position="1"/>
        <end position="20"/>
    </location>
</feature>
<dbReference type="EMBL" id="DVNO01000001">
    <property type="protein sequence ID" value="HIU65038.1"/>
    <property type="molecule type" value="Genomic_DNA"/>
</dbReference>
<dbReference type="SUPFAM" id="SSF47473">
    <property type="entry name" value="EF-hand"/>
    <property type="match status" value="1"/>
</dbReference>
<sequence>MPTKSVKKTPAKKTVTKKPAAKKTVKATATKEKLVEMPAMEAIACKCGGNCNCGKDCKCGDDCKCSHHGCRFGHFMLKLIVVLIIFALGFAAAKFVDGNSDFRRPRVEFEDGCLDVASVKCPQMQAVLPMMDIDHDGCITHEEYRAIRKELGRQMNGQGMRN</sequence>
<dbReference type="GO" id="GO:0005509">
    <property type="term" value="F:calcium ion binding"/>
    <property type="evidence" value="ECO:0007669"/>
    <property type="project" value="InterPro"/>
</dbReference>